<feature type="compositionally biased region" description="Basic and acidic residues" evidence="1">
    <location>
        <begin position="18"/>
        <end position="29"/>
    </location>
</feature>
<feature type="region of interest" description="Disordered" evidence="1">
    <location>
        <begin position="1"/>
        <end position="29"/>
    </location>
</feature>
<proteinExistence type="predicted"/>
<reference evidence="2 3" key="1">
    <citation type="submission" date="2024-03" db="EMBL/GenBank/DDBJ databases">
        <title>Genome-scale model development and genomic sequencing of the oleaginous clade Lipomyces.</title>
        <authorList>
            <consortium name="Lawrence Berkeley National Laboratory"/>
            <person name="Czajka J.J."/>
            <person name="Han Y."/>
            <person name="Kim J."/>
            <person name="Mondo S.J."/>
            <person name="Hofstad B.A."/>
            <person name="Robles A."/>
            <person name="Haridas S."/>
            <person name="Riley R."/>
            <person name="LaButti K."/>
            <person name="Pangilinan J."/>
            <person name="Andreopoulos W."/>
            <person name="Lipzen A."/>
            <person name="Yan J."/>
            <person name="Wang M."/>
            <person name="Ng V."/>
            <person name="Grigoriev I.V."/>
            <person name="Spatafora J.W."/>
            <person name="Magnuson J.K."/>
            <person name="Baker S.E."/>
            <person name="Pomraning K.R."/>
        </authorList>
    </citation>
    <scope>NUCLEOTIDE SEQUENCE [LARGE SCALE GENOMIC DNA]</scope>
    <source>
        <strain evidence="2 3">Phaff 52-87</strain>
    </source>
</reference>
<dbReference type="EMBL" id="JBBJBU010000013">
    <property type="protein sequence ID" value="KAK7203080.1"/>
    <property type="molecule type" value="Genomic_DNA"/>
</dbReference>
<dbReference type="GeneID" id="90040071"/>
<evidence type="ECO:0000313" key="3">
    <source>
        <dbReference type="Proteomes" id="UP001498771"/>
    </source>
</evidence>
<gene>
    <name evidence="2" type="ORF">BZA70DRAFT_297249</name>
</gene>
<dbReference type="Proteomes" id="UP001498771">
    <property type="component" value="Unassembled WGS sequence"/>
</dbReference>
<evidence type="ECO:0000313" key="2">
    <source>
        <dbReference type="EMBL" id="KAK7203080.1"/>
    </source>
</evidence>
<protein>
    <submittedName>
        <fullName evidence="2">Uncharacterized protein</fullName>
    </submittedName>
</protein>
<name>A0ABR1EZQ3_9ASCO</name>
<comment type="caution">
    <text evidence="2">The sequence shown here is derived from an EMBL/GenBank/DDBJ whole genome shotgun (WGS) entry which is preliminary data.</text>
</comment>
<feature type="compositionally biased region" description="Basic and acidic residues" evidence="1">
    <location>
        <begin position="1"/>
        <end position="10"/>
    </location>
</feature>
<accession>A0ABR1EZQ3</accession>
<keyword evidence="3" id="KW-1185">Reference proteome</keyword>
<dbReference type="RefSeq" id="XP_064766113.1">
    <property type="nucleotide sequence ID" value="XM_064914559.1"/>
</dbReference>
<evidence type="ECO:0000256" key="1">
    <source>
        <dbReference type="SAM" id="MobiDB-lite"/>
    </source>
</evidence>
<organism evidence="2 3">
    <name type="scientific">Myxozyma melibiosi</name>
    <dbReference type="NCBI Taxonomy" id="54550"/>
    <lineage>
        <taxon>Eukaryota</taxon>
        <taxon>Fungi</taxon>
        <taxon>Dikarya</taxon>
        <taxon>Ascomycota</taxon>
        <taxon>Saccharomycotina</taxon>
        <taxon>Lipomycetes</taxon>
        <taxon>Lipomycetales</taxon>
        <taxon>Lipomycetaceae</taxon>
        <taxon>Myxozyma</taxon>
    </lineage>
</organism>
<sequence length="239" mass="26975">MASTEVKAEESPVAITAHDVKTEDPEKPSLSEADLKQLRTAVTSKTAWLQQVGDILLDCSQTFFAEEAKLINWANYPQWLDLVITRASGLDGLFGAYLRDGLSAIPSFFSLDRCCFIIVDDTVTTEAKGFLYGERVFTYPHRGAFLFMQELYSSPSLYQIVTYISERISNSPSTNAFDNGRLVRSLRYFVFSRPEMEADKIMYLCLFPPDVVHRVFKHPDYSVDMPVGNLDALVRRIAG</sequence>